<name>A0A9P5YJ28_9AGAR</name>
<sequence>MPGGVNPYPKFSTLPSRHVPSNEIHANTEAQAMSMFRASPWVPYDPTPNQPDVDNMDDEDMDAPQISTLREEETPPPQKPKGSSARRGKSTKMPKTAPAWPKPRKESHTEEEEEAEDEEDQLIDDDDDEMMKPLPPAALPPSARSADATPKRKAAAKRKPRKSGGRIPEDEKKARDKDAVPTIVPDTGASMTWFPAAPSEKQEEVDIALPKEPILPKPIPPKKPARKAPSTSAPRPKAKISLKLKTAVPILADDVGVLSEGHTATAASSPHIGDISSDIEPDEPVAPVVEEMSLEGVPLPQYPLPSKPFPVQLPPKIATGFAPVIPLDKSGKKVRHWRVAHREIRGIAGGRWFARSWVGEKESEFGSAAAAVLAKGGEIVTLPKLSGSISAPVRGSKGKTSKAASSLAASAAPSRDGSSVPDIPVTSARPPTKMRTILAPPSDAGDSDMTGVAGS</sequence>
<dbReference type="EMBL" id="MU150229">
    <property type="protein sequence ID" value="KAF9469616.1"/>
    <property type="molecule type" value="Genomic_DNA"/>
</dbReference>
<dbReference type="OrthoDB" id="3229208at2759"/>
<gene>
    <name evidence="2" type="ORF">BDZ94DRAFT_1242836</name>
</gene>
<accession>A0A9P5YJ28</accession>
<reference evidence="2" key="1">
    <citation type="submission" date="2020-11" db="EMBL/GenBank/DDBJ databases">
        <authorList>
            <consortium name="DOE Joint Genome Institute"/>
            <person name="Ahrendt S."/>
            <person name="Riley R."/>
            <person name="Andreopoulos W."/>
            <person name="Labutti K."/>
            <person name="Pangilinan J."/>
            <person name="Ruiz-Duenas F.J."/>
            <person name="Barrasa J.M."/>
            <person name="Sanchez-Garcia M."/>
            <person name="Camarero S."/>
            <person name="Miyauchi S."/>
            <person name="Serrano A."/>
            <person name="Linde D."/>
            <person name="Babiker R."/>
            <person name="Drula E."/>
            <person name="Ayuso-Fernandez I."/>
            <person name="Pacheco R."/>
            <person name="Padilla G."/>
            <person name="Ferreira P."/>
            <person name="Barriuso J."/>
            <person name="Kellner H."/>
            <person name="Castanera R."/>
            <person name="Alfaro M."/>
            <person name="Ramirez L."/>
            <person name="Pisabarro A.G."/>
            <person name="Kuo A."/>
            <person name="Tritt A."/>
            <person name="Lipzen A."/>
            <person name="He G."/>
            <person name="Yan M."/>
            <person name="Ng V."/>
            <person name="Cullen D."/>
            <person name="Martin F."/>
            <person name="Rosso M.-N."/>
            <person name="Henrissat B."/>
            <person name="Hibbett D."/>
            <person name="Martinez A.T."/>
            <person name="Grigoriev I.V."/>
        </authorList>
    </citation>
    <scope>NUCLEOTIDE SEQUENCE</scope>
    <source>
        <strain evidence="2">CBS 247.69</strain>
    </source>
</reference>
<keyword evidence="3" id="KW-1185">Reference proteome</keyword>
<comment type="caution">
    <text evidence="2">The sequence shown here is derived from an EMBL/GenBank/DDBJ whole genome shotgun (WGS) entry which is preliminary data.</text>
</comment>
<evidence type="ECO:0000313" key="3">
    <source>
        <dbReference type="Proteomes" id="UP000807353"/>
    </source>
</evidence>
<feature type="compositionally biased region" description="Low complexity" evidence="1">
    <location>
        <begin position="401"/>
        <end position="414"/>
    </location>
</feature>
<feature type="compositionally biased region" description="Basic and acidic residues" evidence="1">
    <location>
        <begin position="167"/>
        <end position="179"/>
    </location>
</feature>
<dbReference type="AlphaFoldDB" id="A0A9P5YJ28"/>
<dbReference type="Proteomes" id="UP000807353">
    <property type="component" value="Unassembled WGS sequence"/>
</dbReference>
<feature type="compositionally biased region" description="Acidic residues" evidence="1">
    <location>
        <begin position="109"/>
        <end position="129"/>
    </location>
</feature>
<feature type="compositionally biased region" description="Basic residues" evidence="1">
    <location>
        <begin position="151"/>
        <end position="164"/>
    </location>
</feature>
<feature type="compositionally biased region" description="Pro residues" evidence="1">
    <location>
        <begin position="213"/>
        <end position="222"/>
    </location>
</feature>
<feature type="region of interest" description="Disordered" evidence="1">
    <location>
        <begin position="390"/>
        <end position="455"/>
    </location>
</feature>
<feature type="region of interest" description="Disordered" evidence="1">
    <location>
        <begin position="1"/>
        <end position="239"/>
    </location>
</feature>
<organism evidence="2 3">
    <name type="scientific">Collybia nuda</name>
    <dbReference type="NCBI Taxonomy" id="64659"/>
    <lineage>
        <taxon>Eukaryota</taxon>
        <taxon>Fungi</taxon>
        <taxon>Dikarya</taxon>
        <taxon>Basidiomycota</taxon>
        <taxon>Agaricomycotina</taxon>
        <taxon>Agaricomycetes</taxon>
        <taxon>Agaricomycetidae</taxon>
        <taxon>Agaricales</taxon>
        <taxon>Tricholomatineae</taxon>
        <taxon>Clitocybaceae</taxon>
        <taxon>Collybia</taxon>
    </lineage>
</organism>
<evidence type="ECO:0000313" key="2">
    <source>
        <dbReference type="EMBL" id="KAF9469616.1"/>
    </source>
</evidence>
<evidence type="ECO:0000256" key="1">
    <source>
        <dbReference type="SAM" id="MobiDB-lite"/>
    </source>
</evidence>
<proteinExistence type="predicted"/>
<protein>
    <submittedName>
        <fullName evidence="2">Uncharacterized protein</fullName>
    </submittedName>
</protein>